<dbReference type="AlphaFoldDB" id="A0A061J7L9"/>
<comment type="caution">
    <text evidence="1">The sequence shown here is derived from an EMBL/GenBank/DDBJ whole genome shotgun (WGS) entry which is preliminary data.</text>
</comment>
<sequence length="147" mass="16671">MCPWTFIEGAFLPPSRKAPLPEGQTLLTIEEETFMRRILYDPVAYALIAVAEARPKYPGLSLEESALKFVALHMKCFNTKNTPIQAEKYRANYEAFRKRATLYRSMTVVSEGEVQDETFLQLCKEWEIASGNKQGGVSGLVHLPRID</sequence>
<protein>
    <submittedName>
        <fullName evidence="1">Uncharacterized protein</fullName>
    </submittedName>
</protein>
<reference evidence="1 2" key="1">
    <citation type="submission" date="2013-07" db="EMBL/GenBank/DDBJ databases">
        <authorList>
            <person name="Stoco P.H."/>
            <person name="Wagner G."/>
            <person name="Gerber A."/>
            <person name="Zaha A."/>
            <person name="Thompson C."/>
            <person name="Bartholomeu D.C."/>
            <person name="Luckemeyer D.D."/>
            <person name="Bahia D."/>
            <person name="Loreto E."/>
            <person name="Prestes E.B."/>
            <person name="Lima F.M."/>
            <person name="Rodrigues-Luiz G."/>
            <person name="Vallejo G.A."/>
            <person name="Filho J.F."/>
            <person name="Monteiro K.M."/>
            <person name="Tyler K.M."/>
            <person name="de Almeida L.G."/>
            <person name="Ortiz M.F."/>
            <person name="Siervo M.A."/>
            <person name="de Moraes M.H."/>
            <person name="Cunha O.L."/>
            <person name="Mendonca-Neto R."/>
            <person name="Silva R."/>
            <person name="Teixeira S.M."/>
            <person name="Murta S.M."/>
            <person name="Sincero T.C."/>
            <person name="Mendes T.A."/>
            <person name="Urmenyi T.P."/>
            <person name="Silva V.G."/>
            <person name="da Rocha W.D."/>
            <person name="Andersson B."/>
            <person name="Romanha A.J."/>
            <person name="Steindel M."/>
            <person name="de Vasconcelos A.T."/>
            <person name="Grisard E.C."/>
        </authorList>
    </citation>
    <scope>NUCLEOTIDE SEQUENCE [LARGE SCALE GENOMIC DNA]</scope>
    <source>
        <strain evidence="1 2">SC58</strain>
    </source>
</reference>
<keyword evidence="2" id="KW-1185">Reference proteome</keyword>
<dbReference type="Proteomes" id="UP000031737">
    <property type="component" value="Unassembled WGS sequence"/>
</dbReference>
<organism evidence="1 2">
    <name type="scientific">Trypanosoma rangeli SC58</name>
    <dbReference type="NCBI Taxonomy" id="429131"/>
    <lineage>
        <taxon>Eukaryota</taxon>
        <taxon>Discoba</taxon>
        <taxon>Euglenozoa</taxon>
        <taxon>Kinetoplastea</taxon>
        <taxon>Metakinetoplastina</taxon>
        <taxon>Trypanosomatida</taxon>
        <taxon>Trypanosomatidae</taxon>
        <taxon>Trypanosoma</taxon>
        <taxon>Herpetosoma</taxon>
    </lineage>
</organism>
<dbReference type="VEuPathDB" id="TriTrypDB:TRSC58_00810"/>
<evidence type="ECO:0000313" key="1">
    <source>
        <dbReference type="EMBL" id="ESL11438.1"/>
    </source>
</evidence>
<accession>A0A061J7L9</accession>
<evidence type="ECO:0000313" key="2">
    <source>
        <dbReference type="Proteomes" id="UP000031737"/>
    </source>
</evidence>
<name>A0A061J7L9_TRYRA</name>
<proteinExistence type="predicted"/>
<dbReference type="EMBL" id="AUPL01000810">
    <property type="protein sequence ID" value="ESL11438.1"/>
    <property type="molecule type" value="Genomic_DNA"/>
</dbReference>
<gene>
    <name evidence="1" type="ORF">TRSC58_00810</name>
</gene>
<dbReference type="OrthoDB" id="439792at2759"/>